<comment type="caution">
    <text evidence="2">The sequence shown here is derived from an EMBL/GenBank/DDBJ whole genome shotgun (WGS) entry which is preliminary data.</text>
</comment>
<reference evidence="2" key="2">
    <citation type="journal article" date="2024" name="Plant">
        <title>Genomic evolution and insights into agronomic trait innovations of Sesamum species.</title>
        <authorList>
            <person name="Miao H."/>
            <person name="Wang L."/>
            <person name="Qu L."/>
            <person name="Liu H."/>
            <person name="Sun Y."/>
            <person name="Le M."/>
            <person name="Wang Q."/>
            <person name="Wei S."/>
            <person name="Zheng Y."/>
            <person name="Lin W."/>
            <person name="Duan Y."/>
            <person name="Cao H."/>
            <person name="Xiong S."/>
            <person name="Wang X."/>
            <person name="Wei L."/>
            <person name="Li C."/>
            <person name="Ma Q."/>
            <person name="Ju M."/>
            <person name="Zhao R."/>
            <person name="Li G."/>
            <person name="Mu C."/>
            <person name="Tian Q."/>
            <person name="Mei H."/>
            <person name="Zhang T."/>
            <person name="Gao T."/>
            <person name="Zhang H."/>
        </authorList>
    </citation>
    <scope>NUCLEOTIDE SEQUENCE</scope>
    <source>
        <strain evidence="2">3651</strain>
    </source>
</reference>
<dbReference type="Proteomes" id="UP001293254">
    <property type="component" value="Unassembled WGS sequence"/>
</dbReference>
<accession>A0AAE2CDA2</accession>
<organism evidence="2 3">
    <name type="scientific">Sesamum alatum</name>
    <dbReference type="NCBI Taxonomy" id="300844"/>
    <lineage>
        <taxon>Eukaryota</taxon>
        <taxon>Viridiplantae</taxon>
        <taxon>Streptophyta</taxon>
        <taxon>Embryophyta</taxon>
        <taxon>Tracheophyta</taxon>
        <taxon>Spermatophyta</taxon>
        <taxon>Magnoliopsida</taxon>
        <taxon>eudicotyledons</taxon>
        <taxon>Gunneridae</taxon>
        <taxon>Pentapetalae</taxon>
        <taxon>asterids</taxon>
        <taxon>lamiids</taxon>
        <taxon>Lamiales</taxon>
        <taxon>Pedaliaceae</taxon>
        <taxon>Sesamum</taxon>
    </lineage>
</organism>
<evidence type="ECO:0000313" key="2">
    <source>
        <dbReference type="EMBL" id="KAK4417948.1"/>
    </source>
</evidence>
<feature type="region of interest" description="Disordered" evidence="1">
    <location>
        <begin position="1"/>
        <end position="50"/>
    </location>
</feature>
<dbReference type="PANTHER" id="PTHR47927:SF2">
    <property type="entry name" value="PHOSPHOGLYCERATE MUTASE FAMILY PROTEIN"/>
    <property type="match status" value="1"/>
</dbReference>
<gene>
    <name evidence="2" type="ORF">Salat_2207500</name>
</gene>
<dbReference type="PANTHER" id="PTHR47927">
    <property type="entry name" value="PUTATIVE-RELATED"/>
    <property type="match status" value="1"/>
</dbReference>
<evidence type="ECO:0000256" key="1">
    <source>
        <dbReference type="SAM" id="MobiDB-lite"/>
    </source>
</evidence>
<name>A0AAE2CDA2_9LAMI</name>
<keyword evidence="3" id="KW-1185">Reference proteome</keyword>
<evidence type="ECO:0000313" key="3">
    <source>
        <dbReference type="Proteomes" id="UP001293254"/>
    </source>
</evidence>
<protein>
    <submittedName>
        <fullName evidence="2">Uncharacterized protein</fullName>
    </submittedName>
</protein>
<dbReference type="EMBL" id="JACGWO010000009">
    <property type="protein sequence ID" value="KAK4417948.1"/>
    <property type="molecule type" value="Genomic_DNA"/>
</dbReference>
<sequence length="129" mass="14284">MGASHSAQVPSEDEHQEPEEEDDDDIDDEEEDEDDDDPQHDIPNNTRDHAVVKKILEQEPEMLPCHASASPLSPQLSTYGTPRMGPSIKVWDPYNVLAPLPLFPLRPPTSTVPSPLAPPMKIAPSPRFT</sequence>
<reference evidence="2" key="1">
    <citation type="submission" date="2020-06" db="EMBL/GenBank/DDBJ databases">
        <authorList>
            <person name="Li T."/>
            <person name="Hu X."/>
            <person name="Zhang T."/>
            <person name="Song X."/>
            <person name="Zhang H."/>
            <person name="Dai N."/>
            <person name="Sheng W."/>
            <person name="Hou X."/>
            <person name="Wei L."/>
        </authorList>
    </citation>
    <scope>NUCLEOTIDE SEQUENCE</scope>
    <source>
        <strain evidence="2">3651</strain>
        <tissue evidence="2">Leaf</tissue>
    </source>
</reference>
<feature type="compositionally biased region" description="Acidic residues" evidence="1">
    <location>
        <begin position="14"/>
        <end position="38"/>
    </location>
</feature>
<dbReference type="AlphaFoldDB" id="A0AAE2CDA2"/>
<proteinExistence type="predicted"/>
<feature type="region of interest" description="Disordered" evidence="1">
    <location>
        <begin position="110"/>
        <end position="129"/>
    </location>
</feature>